<dbReference type="PANTHER" id="PTHR45138">
    <property type="entry name" value="REGULATORY COMPONENTS OF SENSORY TRANSDUCTION SYSTEM"/>
    <property type="match status" value="1"/>
</dbReference>
<dbReference type="GO" id="GO:0043709">
    <property type="term" value="P:cell adhesion involved in single-species biofilm formation"/>
    <property type="evidence" value="ECO:0007669"/>
    <property type="project" value="TreeGrafter"/>
</dbReference>
<dbReference type="PANTHER" id="PTHR45138:SF9">
    <property type="entry name" value="DIGUANYLATE CYCLASE DGCM-RELATED"/>
    <property type="match status" value="1"/>
</dbReference>
<dbReference type="CDD" id="cd01949">
    <property type="entry name" value="GGDEF"/>
    <property type="match status" value="1"/>
</dbReference>
<dbReference type="GO" id="GO:0052621">
    <property type="term" value="F:diguanylate cyclase activity"/>
    <property type="evidence" value="ECO:0007669"/>
    <property type="project" value="TreeGrafter"/>
</dbReference>
<proteinExistence type="predicted"/>
<reference evidence="2" key="1">
    <citation type="submission" date="2013-08" db="EMBL/GenBank/DDBJ databases">
        <authorList>
            <person name="Mendez C."/>
            <person name="Richter M."/>
            <person name="Ferrer M."/>
            <person name="Sanchez J."/>
        </authorList>
    </citation>
    <scope>NUCLEOTIDE SEQUENCE</scope>
</reference>
<sequence length="232" mass="25341">MVADGHAFAVLHVQSIADETLSADVQRVTAALADQLSLAVGNLRLQEALRTGSERDPLTDLYNRRHLEISLHRELARAQRHGHAVSLVMLDVDHFKEFNDTHGHDAGDAVLCEVAQVLKRHSRAEDIACRYGGEEFLLVLPSCSLDDAYAKAEAIREAIAQRRVFMHGNALPRITASLGIASYPLDGERMEDLITCADAALYQAKASGRNRIVANSPPGDVVLFEQKGRIAG</sequence>
<dbReference type="GO" id="GO:0005886">
    <property type="term" value="C:plasma membrane"/>
    <property type="evidence" value="ECO:0007669"/>
    <property type="project" value="TreeGrafter"/>
</dbReference>
<dbReference type="SMART" id="SM00267">
    <property type="entry name" value="GGDEF"/>
    <property type="match status" value="1"/>
</dbReference>
<protein>
    <submittedName>
        <fullName evidence="2">Diguanylate cyclase with PAS/PAC sensor</fullName>
    </submittedName>
</protein>
<dbReference type="InterPro" id="IPR043128">
    <property type="entry name" value="Rev_trsase/Diguanyl_cyclase"/>
</dbReference>
<evidence type="ECO:0000313" key="2">
    <source>
        <dbReference type="EMBL" id="EQD57888.1"/>
    </source>
</evidence>
<dbReference type="SUPFAM" id="SSF55073">
    <property type="entry name" value="Nucleotide cyclase"/>
    <property type="match status" value="1"/>
</dbReference>
<dbReference type="GO" id="GO:1902201">
    <property type="term" value="P:negative regulation of bacterial-type flagellum-dependent cell motility"/>
    <property type="evidence" value="ECO:0007669"/>
    <property type="project" value="TreeGrafter"/>
</dbReference>
<dbReference type="AlphaFoldDB" id="T1AN20"/>
<reference evidence="2" key="2">
    <citation type="journal article" date="2014" name="ISME J.">
        <title>Microbial stratification in low pH oxic and suboxic macroscopic growths along an acid mine drainage.</title>
        <authorList>
            <person name="Mendez-Garcia C."/>
            <person name="Mesa V."/>
            <person name="Sprenger R.R."/>
            <person name="Richter M."/>
            <person name="Diez M.S."/>
            <person name="Solano J."/>
            <person name="Bargiela R."/>
            <person name="Golyshina O.V."/>
            <person name="Manteca A."/>
            <person name="Ramos J.L."/>
            <person name="Gallego J.R."/>
            <person name="Llorente I."/>
            <person name="Martins Dos Santos V.A."/>
            <person name="Jensen O.N."/>
            <person name="Pelaez A.I."/>
            <person name="Sanchez J."/>
            <person name="Ferrer M."/>
        </authorList>
    </citation>
    <scope>NUCLEOTIDE SEQUENCE</scope>
</reference>
<feature type="domain" description="GGDEF" evidence="1">
    <location>
        <begin position="83"/>
        <end position="217"/>
    </location>
</feature>
<dbReference type="Pfam" id="PF00990">
    <property type="entry name" value="GGDEF"/>
    <property type="match status" value="1"/>
</dbReference>
<organism evidence="2">
    <name type="scientific">mine drainage metagenome</name>
    <dbReference type="NCBI Taxonomy" id="410659"/>
    <lineage>
        <taxon>unclassified sequences</taxon>
        <taxon>metagenomes</taxon>
        <taxon>ecological metagenomes</taxon>
    </lineage>
</organism>
<dbReference type="EMBL" id="AUZX01007880">
    <property type="protein sequence ID" value="EQD57888.1"/>
    <property type="molecule type" value="Genomic_DNA"/>
</dbReference>
<accession>T1AN20</accession>
<dbReference type="InterPro" id="IPR050469">
    <property type="entry name" value="Diguanylate_Cyclase"/>
</dbReference>
<name>T1AN20_9ZZZZ</name>
<dbReference type="NCBIfam" id="TIGR00254">
    <property type="entry name" value="GGDEF"/>
    <property type="match status" value="1"/>
</dbReference>
<dbReference type="InterPro" id="IPR000160">
    <property type="entry name" value="GGDEF_dom"/>
</dbReference>
<dbReference type="InterPro" id="IPR029787">
    <property type="entry name" value="Nucleotide_cyclase"/>
</dbReference>
<dbReference type="PROSITE" id="PS50887">
    <property type="entry name" value="GGDEF"/>
    <property type="match status" value="1"/>
</dbReference>
<evidence type="ECO:0000259" key="1">
    <source>
        <dbReference type="PROSITE" id="PS50887"/>
    </source>
</evidence>
<dbReference type="Gene3D" id="3.30.70.270">
    <property type="match status" value="1"/>
</dbReference>
<gene>
    <name evidence="2" type="ORF">B1A_11047</name>
</gene>
<comment type="caution">
    <text evidence="2">The sequence shown here is derived from an EMBL/GenBank/DDBJ whole genome shotgun (WGS) entry which is preliminary data.</text>
</comment>
<dbReference type="FunFam" id="3.30.70.270:FF:000001">
    <property type="entry name" value="Diguanylate cyclase domain protein"/>
    <property type="match status" value="1"/>
</dbReference>